<accession>A0A3P8FDQ6</accession>
<dbReference type="PROSITE" id="PS50042">
    <property type="entry name" value="CNMP_BINDING_3"/>
    <property type="match status" value="1"/>
</dbReference>
<dbReference type="Proteomes" id="UP000277204">
    <property type="component" value="Unassembled WGS sequence"/>
</dbReference>
<feature type="domain" description="Cyclic nucleotide-binding" evidence="1">
    <location>
        <begin position="6"/>
        <end position="46"/>
    </location>
</feature>
<dbReference type="InterPro" id="IPR018490">
    <property type="entry name" value="cNMP-bd_dom_sf"/>
</dbReference>
<keyword evidence="3" id="KW-1185">Reference proteome</keyword>
<evidence type="ECO:0000313" key="3">
    <source>
        <dbReference type="Proteomes" id="UP000277204"/>
    </source>
</evidence>
<dbReference type="EMBL" id="UZAI01017212">
    <property type="protein sequence ID" value="VDP21859.1"/>
    <property type="molecule type" value="Genomic_DNA"/>
</dbReference>
<dbReference type="Gene3D" id="2.60.120.10">
    <property type="entry name" value="Jelly Rolls"/>
    <property type="match status" value="1"/>
</dbReference>
<reference evidence="2 3" key="1">
    <citation type="submission" date="2018-11" db="EMBL/GenBank/DDBJ databases">
        <authorList>
            <consortium name="Pathogen Informatics"/>
        </authorList>
    </citation>
    <scope>NUCLEOTIDE SEQUENCE [LARGE SCALE GENOMIC DNA]</scope>
    <source>
        <strain evidence="2 3">Zambia</strain>
    </source>
</reference>
<gene>
    <name evidence="2" type="ORF">SMRZ_LOCUS16738</name>
</gene>
<dbReference type="InterPro" id="IPR014710">
    <property type="entry name" value="RmlC-like_jellyroll"/>
</dbReference>
<evidence type="ECO:0000259" key="1">
    <source>
        <dbReference type="PROSITE" id="PS50042"/>
    </source>
</evidence>
<dbReference type="SUPFAM" id="SSF51206">
    <property type="entry name" value="cAMP-binding domain-like"/>
    <property type="match status" value="1"/>
</dbReference>
<proteinExistence type="predicted"/>
<evidence type="ECO:0000313" key="2">
    <source>
        <dbReference type="EMBL" id="VDP21859.1"/>
    </source>
</evidence>
<dbReference type="AlphaFoldDB" id="A0A3P8FDQ6"/>
<organism evidence="2 3">
    <name type="scientific">Schistosoma margrebowiei</name>
    <dbReference type="NCBI Taxonomy" id="48269"/>
    <lineage>
        <taxon>Eukaryota</taxon>
        <taxon>Metazoa</taxon>
        <taxon>Spiralia</taxon>
        <taxon>Lophotrochozoa</taxon>
        <taxon>Platyhelminthes</taxon>
        <taxon>Trematoda</taxon>
        <taxon>Digenea</taxon>
        <taxon>Strigeidida</taxon>
        <taxon>Schistosomatoidea</taxon>
        <taxon>Schistosomatidae</taxon>
        <taxon>Schistosoma</taxon>
    </lineage>
</organism>
<protein>
    <recommendedName>
        <fullName evidence="1">Cyclic nucleotide-binding domain-containing protein</fullName>
    </recommendedName>
</protein>
<dbReference type="InterPro" id="IPR000595">
    <property type="entry name" value="cNMP-bd_dom"/>
</dbReference>
<sequence>MYIFHFKFSEGQLEISKDGRKLRVLDHPTVLGELAVLYNCTRTASVKGKLLYKQGWMVVSSGVQDAHFVLFETRRLDMPASELMFSVGLEPSTVRFKHHCVIHLATDY</sequence>
<name>A0A3P8FDQ6_9TREM</name>